<protein>
    <recommendedName>
        <fullName evidence="5">Glycoside hydrolase family 76 protein</fullName>
    </recommendedName>
</protein>
<accession>A0A284S8N7</accession>
<evidence type="ECO:0000256" key="2">
    <source>
        <dbReference type="SAM" id="Phobius"/>
    </source>
</evidence>
<dbReference type="OrthoDB" id="3033720at2759"/>
<dbReference type="Gene3D" id="1.50.10.20">
    <property type="match status" value="1"/>
</dbReference>
<dbReference type="EMBL" id="FUEG01000043">
    <property type="protein sequence ID" value="SJL17348.1"/>
    <property type="molecule type" value="Genomic_DNA"/>
</dbReference>
<dbReference type="Proteomes" id="UP000219338">
    <property type="component" value="Unassembled WGS sequence"/>
</dbReference>
<dbReference type="SUPFAM" id="SSF48208">
    <property type="entry name" value="Six-hairpin glycosidases"/>
    <property type="match status" value="1"/>
</dbReference>
<evidence type="ECO:0008006" key="5">
    <source>
        <dbReference type="Google" id="ProtNLM"/>
    </source>
</evidence>
<dbReference type="GO" id="GO:0005975">
    <property type="term" value="P:carbohydrate metabolic process"/>
    <property type="evidence" value="ECO:0007669"/>
    <property type="project" value="InterPro"/>
</dbReference>
<organism evidence="3 4">
    <name type="scientific">Armillaria ostoyae</name>
    <name type="common">Armillaria root rot fungus</name>
    <dbReference type="NCBI Taxonomy" id="47428"/>
    <lineage>
        <taxon>Eukaryota</taxon>
        <taxon>Fungi</taxon>
        <taxon>Dikarya</taxon>
        <taxon>Basidiomycota</taxon>
        <taxon>Agaricomycotina</taxon>
        <taxon>Agaricomycetes</taxon>
        <taxon>Agaricomycetidae</taxon>
        <taxon>Agaricales</taxon>
        <taxon>Marasmiineae</taxon>
        <taxon>Physalacriaceae</taxon>
        <taxon>Armillaria</taxon>
    </lineage>
</organism>
<keyword evidence="2" id="KW-0472">Membrane</keyword>
<dbReference type="InterPro" id="IPR008928">
    <property type="entry name" value="6-hairpin_glycosidase_sf"/>
</dbReference>
<keyword evidence="2" id="KW-0812">Transmembrane</keyword>
<name>A0A284S8N7_ARMOS</name>
<proteinExistence type="predicted"/>
<feature type="transmembrane region" description="Helical" evidence="2">
    <location>
        <begin position="379"/>
        <end position="403"/>
    </location>
</feature>
<dbReference type="InterPro" id="IPR005198">
    <property type="entry name" value="Glyco_hydro_76"/>
</dbReference>
<evidence type="ECO:0000313" key="3">
    <source>
        <dbReference type="EMBL" id="SJL17348.1"/>
    </source>
</evidence>
<keyword evidence="4" id="KW-1185">Reference proteome</keyword>
<keyword evidence="2" id="KW-1133">Transmembrane helix</keyword>
<evidence type="ECO:0000313" key="4">
    <source>
        <dbReference type="Proteomes" id="UP000219338"/>
    </source>
</evidence>
<sequence>MTILGSSYDIPGTLYAQMAEFDRLTNQTKYKDMLKQYFALTESTKPGFLDQLSVISFSTFWILLTDLDPLFFGLSYGYAAALAYTIYQDPDFLALAATSWASARRYTISEEQAVSGIMDTKQFTFPSSCKGATLTGGTYYATDPNNTNIASASSGFFLILSALLAEAASSKTYIDAAVESANFIQSQLLNPSNLVLGSINPSTNCSVDLTPSRFSSGLFIEGLVILAEITAYNASNYALLRSTIVAVATSSLWHGVNGVYDRADTGGHYIVRALASLYERNTTSSDLQEYIKEYIGVQYNSVIEHSRSSNESNIYGGSCTGPPGTSFDNGAQNTALTALISAIQLADNPASSDIPTSSMSASLPPQSSTGSASSSKKDFAGIIAGSVVGGITLLAALIVGALFL</sequence>
<feature type="region of interest" description="Disordered" evidence="1">
    <location>
        <begin position="351"/>
        <end position="372"/>
    </location>
</feature>
<gene>
    <name evidence="3" type="ORF">ARMOST_20898</name>
</gene>
<dbReference type="Pfam" id="PF03663">
    <property type="entry name" value="Glyco_hydro_76"/>
    <property type="match status" value="1"/>
</dbReference>
<reference evidence="4" key="1">
    <citation type="journal article" date="2017" name="Nat. Ecol. Evol.">
        <title>Genome expansion and lineage-specific genetic innovations in the forest pathogenic fungi Armillaria.</title>
        <authorList>
            <person name="Sipos G."/>
            <person name="Prasanna A.N."/>
            <person name="Walter M.C."/>
            <person name="O'Connor E."/>
            <person name="Balint B."/>
            <person name="Krizsan K."/>
            <person name="Kiss B."/>
            <person name="Hess J."/>
            <person name="Varga T."/>
            <person name="Slot J."/>
            <person name="Riley R."/>
            <person name="Boka B."/>
            <person name="Rigling D."/>
            <person name="Barry K."/>
            <person name="Lee J."/>
            <person name="Mihaltcheva S."/>
            <person name="LaButti K."/>
            <person name="Lipzen A."/>
            <person name="Waldron R."/>
            <person name="Moloney N.M."/>
            <person name="Sperisen C."/>
            <person name="Kredics L."/>
            <person name="Vagvoelgyi C."/>
            <person name="Patrignani A."/>
            <person name="Fitzpatrick D."/>
            <person name="Nagy I."/>
            <person name="Doyle S."/>
            <person name="Anderson J.B."/>
            <person name="Grigoriev I.V."/>
            <person name="Gueldener U."/>
            <person name="Muensterkoetter M."/>
            <person name="Nagy L.G."/>
        </authorList>
    </citation>
    <scope>NUCLEOTIDE SEQUENCE [LARGE SCALE GENOMIC DNA]</scope>
    <source>
        <strain evidence="4">C18/9</strain>
    </source>
</reference>
<evidence type="ECO:0000256" key="1">
    <source>
        <dbReference type="SAM" id="MobiDB-lite"/>
    </source>
</evidence>
<feature type="compositionally biased region" description="Low complexity" evidence="1">
    <location>
        <begin position="357"/>
        <end position="372"/>
    </location>
</feature>
<dbReference type="STRING" id="47428.A0A284S8N7"/>
<dbReference type="OMA" id="HNTSMES"/>
<dbReference type="AlphaFoldDB" id="A0A284S8N7"/>